<reference evidence="2 3" key="2">
    <citation type="journal article" date="2018" name="Plant J.">
        <title>The Physcomitrella patens chromosome-scale assembly reveals moss genome structure and evolution.</title>
        <authorList>
            <person name="Lang D."/>
            <person name="Ullrich K.K."/>
            <person name="Murat F."/>
            <person name="Fuchs J."/>
            <person name="Jenkins J."/>
            <person name="Haas F.B."/>
            <person name="Piednoel M."/>
            <person name="Gundlach H."/>
            <person name="Van Bel M."/>
            <person name="Meyberg R."/>
            <person name="Vives C."/>
            <person name="Morata J."/>
            <person name="Symeonidi A."/>
            <person name="Hiss M."/>
            <person name="Muchero W."/>
            <person name="Kamisugi Y."/>
            <person name="Saleh O."/>
            <person name="Blanc G."/>
            <person name="Decker E.L."/>
            <person name="van Gessel N."/>
            <person name="Grimwood J."/>
            <person name="Hayes R.D."/>
            <person name="Graham S.W."/>
            <person name="Gunter L.E."/>
            <person name="McDaniel S.F."/>
            <person name="Hoernstein S.N.W."/>
            <person name="Larsson A."/>
            <person name="Li F.W."/>
            <person name="Perroud P.F."/>
            <person name="Phillips J."/>
            <person name="Ranjan P."/>
            <person name="Rokshar D.S."/>
            <person name="Rothfels C.J."/>
            <person name="Schneider L."/>
            <person name="Shu S."/>
            <person name="Stevenson D.W."/>
            <person name="Thummler F."/>
            <person name="Tillich M."/>
            <person name="Villarreal Aguilar J.C."/>
            <person name="Widiez T."/>
            <person name="Wong G.K."/>
            <person name="Wymore A."/>
            <person name="Zhang Y."/>
            <person name="Zimmer A.D."/>
            <person name="Quatrano R.S."/>
            <person name="Mayer K.F.X."/>
            <person name="Goodstein D."/>
            <person name="Casacuberta J.M."/>
            <person name="Vandepoele K."/>
            <person name="Reski R."/>
            <person name="Cuming A.C."/>
            <person name="Tuskan G.A."/>
            <person name="Maumus F."/>
            <person name="Salse J."/>
            <person name="Schmutz J."/>
            <person name="Rensing S.A."/>
        </authorList>
    </citation>
    <scope>NUCLEOTIDE SEQUENCE [LARGE SCALE GENOMIC DNA]</scope>
    <source>
        <strain evidence="2 3">cv. Gransden 2004</strain>
    </source>
</reference>
<dbReference type="Gene3D" id="3.30.980.10">
    <property type="entry name" value="Threonyl-trna Synthetase, Chain A, domain 2"/>
    <property type="match status" value="1"/>
</dbReference>
<dbReference type="Proteomes" id="UP000006727">
    <property type="component" value="Chromosome 1"/>
</dbReference>
<reference evidence="2 3" key="1">
    <citation type="journal article" date="2008" name="Science">
        <title>The Physcomitrella genome reveals evolutionary insights into the conquest of land by plants.</title>
        <authorList>
            <person name="Rensing S."/>
            <person name="Lang D."/>
            <person name="Zimmer A."/>
            <person name="Terry A."/>
            <person name="Salamov A."/>
            <person name="Shapiro H."/>
            <person name="Nishiyama T."/>
            <person name="Perroud P.-F."/>
            <person name="Lindquist E."/>
            <person name="Kamisugi Y."/>
            <person name="Tanahashi T."/>
            <person name="Sakakibara K."/>
            <person name="Fujita T."/>
            <person name="Oishi K."/>
            <person name="Shin-I T."/>
            <person name="Kuroki Y."/>
            <person name="Toyoda A."/>
            <person name="Suzuki Y."/>
            <person name="Hashimoto A."/>
            <person name="Yamaguchi K."/>
            <person name="Sugano A."/>
            <person name="Kohara Y."/>
            <person name="Fujiyama A."/>
            <person name="Anterola A."/>
            <person name="Aoki S."/>
            <person name="Ashton N."/>
            <person name="Barbazuk W.B."/>
            <person name="Barker E."/>
            <person name="Bennetzen J."/>
            <person name="Bezanilla M."/>
            <person name="Blankenship R."/>
            <person name="Cho S.H."/>
            <person name="Dutcher S."/>
            <person name="Estelle M."/>
            <person name="Fawcett J.A."/>
            <person name="Gundlach H."/>
            <person name="Hanada K."/>
            <person name="Heyl A."/>
            <person name="Hicks K.A."/>
            <person name="Hugh J."/>
            <person name="Lohr M."/>
            <person name="Mayer K."/>
            <person name="Melkozernov A."/>
            <person name="Murata T."/>
            <person name="Nelson D."/>
            <person name="Pils B."/>
            <person name="Prigge M."/>
            <person name="Reiss B."/>
            <person name="Renner T."/>
            <person name="Rombauts S."/>
            <person name="Rushton P."/>
            <person name="Sanderfoot A."/>
            <person name="Schween G."/>
            <person name="Shiu S.-H."/>
            <person name="Stueber K."/>
            <person name="Theodoulou F.L."/>
            <person name="Tu H."/>
            <person name="Van de Peer Y."/>
            <person name="Verrier P.J."/>
            <person name="Waters E."/>
            <person name="Wood A."/>
            <person name="Yang L."/>
            <person name="Cove D."/>
            <person name="Cuming A."/>
            <person name="Hasebe M."/>
            <person name="Lucas S."/>
            <person name="Mishler D.B."/>
            <person name="Reski R."/>
            <person name="Grigoriev I."/>
            <person name="Quatrano R.S."/>
            <person name="Boore J.L."/>
        </authorList>
    </citation>
    <scope>NUCLEOTIDE SEQUENCE [LARGE SCALE GENOMIC DNA]</scope>
    <source>
        <strain evidence="2 3">cv. Gransden 2004</strain>
    </source>
</reference>
<dbReference type="GO" id="GO:0006412">
    <property type="term" value="P:translation"/>
    <property type="evidence" value="ECO:0007669"/>
    <property type="project" value="UniProtKB-KW"/>
</dbReference>
<protein>
    <submittedName>
        <fullName evidence="2">Uncharacterized protein</fullName>
    </submittedName>
</protein>
<dbReference type="PANTHER" id="PTHR11451">
    <property type="entry name" value="THREONINE-TRNA LIGASE"/>
    <property type="match status" value="1"/>
</dbReference>
<proteinExistence type="predicted"/>
<evidence type="ECO:0000313" key="2">
    <source>
        <dbReference type="EnsemblPlants" id="Pp3c1_30300V3.1"/>
    </source>
</evidence>
<dbReference type="InParanoid" id="A0A7I4BTM6"/>
<keyword evidence="1" id="KW-0648">Protein biosynthesis</keyword>
<evidence type="ECO:0000313" key="3">
    <source>
        <dbReference type="Proteomes" id="UP000006727"/>
    </source>
</evidence>
<dbReference type="SUPFAM" id="SSF55186">
    <property type="entry name" value="ThrRS/AlaRS common domain"/>
    <property type="match status" value="1"/>
</dbReference>
<dbReference type="SUPFAM" id="SSF55681">
    <property type="entry name" value="Class II aaRS and biotin synthetases"/>
    <property type="match status" value="1"/>
</dbReference>
<dbReference type="InterPro" id="IPR045864">
    <property type="entry name" value="aa-tRNA-synth_II/BPL/LPL"/>
</dbReference>
<organism evidence="2 3">
    <name type="scientific">Physcomitrium patens</name>
    <name type="common">Spreading-leaved earth moss</name>
    <name type="synonym">Physcomitrella patens</name>
    <dbReference type="NCBI Taxonomy" id="3218"/>
    <lineage>
        <taxon>Eukaryota</taxon>
        <taxon>Viridiplantae</taxon>
        <taxon>Streptophyta</taxon>
        <taxon>Embryophyta</taxon>
        <taxon>Bryophyta</taxon>
        <taxon>Bryophytina</taxon>
        <taxon>Bryopsida</taxon>
        <taxon>Funariidae</taxon>
        <taxon>Funariales</taxon>
        <taxon>Funariaceae</taxon>
        <taxon>Physcomitrium</taxon>
    </lineage>
</organism>
<dbReference type="EMBL" id="ABEU02000001">
    <property type="status" value="NOT_ANNOTATED_CDS"/>
    <property type="molecule type" value="Genomic_DNA"/>
</dbReference>
<dbReference type="EnsemblPlants" id="Pp3c1_30300V3.1">
    <property type="protein sequence ID" value="Pp3c1_30300V3.1"/>
    <property type="gene ID" value="Pp3c1_30300"/>
</dbReference>
<keyword evidence="3" id="KW-1185">Reference proteome</keyword>
<reference evidence="2" key="3">
    <citation type="submission" date="2020-12" db="UniProtKB">
        <authorList>
            <consortium name="EnsemblPlants"/>
        </authorList>
    </citation>
    <scope>IDENTIFICATION</scope>
</reference>
<evidence type="ECO:0000256" key="1">
    <source>
        <dbReference type="ARBA" id="ARBA00022917"/>
    </source>
</evidence>
<dbReference type="AlphaFoldDB" id="A0A7I4BTM6"/>
<dbReference type="Gramene" id="Pp3c1_30300V3.1">
    <property type="protein sequence ID" value="Pp3c1_30300V3.1"/>
    <property type="gene ID" value="Pp3c1_30300"/>
</dbReference>
<dbReference type="GO" id="GO:0000166">
    <property type="term" value="F:nucleotide binding"/>
    <property type="evidence" value="ECO:0007669"/>
    <property type="project" value="InterPro"/>
</dbReference>
<sequence length="96" mass="11861">MAVQNLFSEAEVTIGPWIEKGFYYDFDMKLLFTQKHLRKIKTELLARIYHLYELLYTPHINKLGLWKTSEHYYFYKENIYYQMQIEEELYHNLPTN</sequence>
<accession>A0A7I4BTM6</accession>
<dbReference type="InterPro" id="IPR018163">
    <property type="entry name" value="Thr/Ala-tRNA-synth_IIc_edit"/>
</dbReference>
<name>A0A7I4BTM6_PHYPA</name>
<dbReference type="PANTHER" id="PTHR11451:SF44">
    <property type="entry name" value="THREONINE--TRNA LIGASE, CHLOROPLASTIC_MITOCHONDRIAL 2"/>
    <property type="match status" value="1"/>
</dbReference>